<protein>
    <submittedName>
        <fullName evidence="3">Aminodeoxychorismate synthase component 1</fullName>
        <ecNumber evidence="3">2.6.1.85</ecNumber>
    </submittedName>
</protein>
<evidence type="ECO:0000313" key="3">
    <source>
        <dbReference type="EMBL" id="TWT34464.1"/>
    </source>
</evidence>
<sequence>MNDPAPVIVPLANFDIVAAWEKLREAPRCLFLDSALQHVRLGRYSFLTADPWRWIVAQPGDRDCLARIAELLAQFQTPTISGLPPFQGGAAGLFGYEFGAALEGVEAAKQDEFNVPQLAIGFYDVVIGVDHASGDAWLISQGFPETNKNKRIERAQQRADQFLRWLQVGVSPEEAKPPSQRQPLSVERLTPQFSTPHAGVTSSFSETAYLAAVERSVEYVRAGDIFQVNLSQRLLHPATSEPATLYRSLRTCNAAPFAAYFDMDDATLLSASPERFVQVKGRQVETRPIKGTRLRSGRPEWDMYAGGDLLASEKDRAENIMIVDLMRNDLSRVCADESVSVTELCVLEQYATVQHLVSTIVARLRDDACPLDLLPAAFPGGSITGAPKIRAMQIIAELEPTVRGPYCGSLGYIGLDGTVDLNILIRTVTAAAGWWQFPVGGGLVVQSEPRREYEETWHKAGGILQAIAAIS</sequence>
<keyword evidence="3" id="KW-0032">Aminotransferase</keyword>
<dbReference type="EMBL" id="SJPF01000002">
    <property type="protein sequence ID" value="TWT34464.1"/>
    <property type="molecule type" value="Genomic_DNA"/>
</dbReference>
<dbReference type="InterPro" id="IPR006805">
    <property type="entry name" value="Anth_synth_I_N"/>
</dbReference>
<dbReference type="Gene3D" id="3.60.120.10">
    <property type="entry name" value="Anthranilate synthase"/>
    <property type="match status" value="1"/>
</dbReference>
<feature type="domain" description="Chorismate-utilising enzyme C-terminal" evidence="1">
    <location>
        <begin position="206"/>
        <end position="459"/>
    </location>
</feature>
<evidence type="ECO:0000259" key="1">
    <source>
        <dbReference type="Pfam" id="PF00425"/>
    </source>
</evidence>
<dbReference type="Pfam" id="PF04715">
    <property type="entry name" value="Anth_synt_I_N"/>
    <property type="match status" value="1"/>
</dbReference>
<name>A0A5C5V7A3_9BACT</name>
<organism evidence="3 4">
    <name type="scientific">Blastopirellula retiformator</name>
    <dbReference type="NCBI Taxonomy" id="2527970"/>
    <lineage>
        <taxon>Bacteria</taxon>
        <taxon>Pseudomonadati</taxon>
        <taxon>Planctomycetota</taxon>
        <taxon>Planctomycetia</taxon>
        <taxon>Pirellulales</taxon>
        <taxon>Pirellulaceae</taxon>
        <taxon>Blastopirellula</taxon>
    </lineage>
</organism>
<dbReference type="InterPro" id="IPR019999">
    <property type="entry name" value="Anth_synth_I-like"/>
</dbReference>
<dbReference type="InterPro" id="IPR005801">
    <property type="entry name" value="ADC_synthase"/>
</dbReference>
<keyword evidence="3" id="KW-0808">Transferase</keyword>
<dbReference type="Pfam" id="PF00425">
    <property type="entry name" value="Chorismate_bind"/>
    <property type="match status" value="1"/>
</dbReference>
<evidence type="ECO:0000259" key="2">
    <source>
        <dbReference type="Pfam" id="PF04715"/>
    </source>
</evidence>
<evidence type="ECO:0000313" key="4">
    <source>
        <dbReference type="Proteomes" id="UP000318878"/>
    </source>
</evidence>
<dbReference type="GO" id="GO:0046820">
    <property type="term" value="F:4-amino-4-deoxychorismate synthase activity"/>
    <property type="evidence" value="ECO:0007669"/>
    <property type="project" value="UniProtKB-EC"/>
</dbReference>
<dbReference type="EC" id="2.6.1.85" evidence="3"/>
<dbReference type="RefSeq" id="WP_146430736.1">
    <property type="nucleotide sequence ID" value="NZ_SJPF01000002.1"/>
</dbReference>
<feature type="domain" description="Anthranilate synthase component I N-terminal" evidence="2">
    <location>
        <begin position="16"/>
        <end position="133"/>
    </location>
</feature>
<dbReference type="InterPro" id="IPR015890">
    <property type="entry name" value="Chorismate_C"/>
</dbReference>
<accession>A0A5C5V7A3</accession>
<dbReference type="SUPFAM" id="SSF56322">
    <property type="entry name" value="ADC synthase"/>
    <property type="match status" value="1"/>
</dbReference>
<dbReference type="PANTHER" id="PTHR11236:SF50">
    <property type="entry name" value="AMINODEOXYCHORISMATE SYNTHASE COMPONENT 1"/>
    <property type="match status" value="1"/>
</dbReference>
<dbReference type="Proteomes" id="UP000318878">
    <property type="component" value="Unassembled WGS sequence"/>
</dbReference>
<keyword evidence="4" id="KW-1185">Reference proteome</keyword>
<dbReference type="AlphaFoldDB" id="A0A5C5V7A3"/>
<dbReference type="PANTHER" id="PTHR11236">
    <property type="entry name" value="AMINOBENZOATE/ANTHRANILATE SYNTHASE"/>
    <property type="match status" value="1"/>
</dbReference>
<dbReference type="GO" id="GO:0000162">
    <property type="term" value="P:L-tryptophan biosynthetic process"/>
    <property type="evidence" value="ECO:0007669"/>
    <property type="project" value="TreeGrafter"/>
</dbReference>
<proteinExistence type="predicted"/>
<comment type="caution">
    <text evidence="3">The sequence shown here is derived from an EMBL/GenBank/DDBJ whole genome shotgun (WGS) entry which is preliminary data.</text>
</comment>
<dbReference type="OrthoDB" id="9803598at2"/>
<dbReference type="PRINTS" id="PR00095">
    <property type="entry name" value="ANTSNTHASEI"/>
</dbReference>
<gene>
    <name evidence="3" type="primary">pabB</name>
    <name evidence="3" type="ORF">Enr8_18730</name>
</gene>
<reference evidence="3 4" key="1">
    <citation type="submission" date="2019-02" db="EMBL/GenBank/DDBJ databases">
        <title>Deep-cultivation of Planctomycetes and their phenomic and genomic characterization uncovers novel biology.</title>
        <authorList>
            <person name="Wiegand S."/>
            <person name="Jogler M."/>
            <person name="Boedeker C."/>
            <person name="Pinto D."/>
            <person name="Vollmers J."/>
            <person name="Rivas-Marin E."/>
            <person name="Kohn T."/>
            <person name="Peeters S.H."/>
            <person name="Heuer A."/>
            <person name="Rast P."/>
            <person name="Oberbeckmann S."/>
            <person name="Bunk B."/>
            <person name="Jeske O."/>
            <person name="Meyerdierks A."/>
            <person name="Storesund J.E."/>
            <person name="Kallscheuer N."/>
            <person name="Luecker S."/>
            <person name="Lage O.M."/>
            <person name="Pohl T."/>
            <person name="Merkel B.J."/>
            <person name="Hornburger P."/>
            <person name="Mueller R.-W."/>
            <person name="Bruemmer F."/>
            <person name="Labrenz M."/>
            <person name="Spormann A.M."/>
            <person name="Op Den Camp H."/>
            <person name="Overmann J."/>
            <person name="Amann R."/>
            <person name="Jetten M.S.M."/>
            <person name="Mascher T."/>
            <person name="Medema M.H."/>
            <person name="Devos D.P."/>
            <person name="Kaster A.-K."/>
            <person name="Ovreas L."/>
            <person name="Rohde M."/>
            <person name="Galperin M.Y."/>
            <person name="Jogler C."/>
        </authorList>
    </citation>
    <scope>NUCLEOTIDE SEQUENCE [LARGE SCALE GENOMIC DNA]</scope>
    <source>
        <strain evidence="3 4">Enr8</strain>
    </source>
</reference>